<dbReference type="EMBL" id="MU839020">
    <property type="protein sequence ID" value="KAK1764523.1"/>
    <property type="molecule type" value="Genomic_DNA"/>
</dbReference>
<dbReference type="FunFam" id="3.40.50.720:FF:000084">
    <property type="entry name" value="Short-chain dehydrogenase reductase"/>
    <property type="match status" value="1"/>
</dbReference>
<dbReference type="PANTHER" id="PTHR24321:SF8">
    <property type="entry name" value="ESTRADIOL 17-BETA-DEHYDROGENASE 8-RELATED"/>
    <property type="match status" value="1"/>
</dbReference>
<dbReference type="InterPro" id="IPR036291">
    <property type="entry name" value="NAD(P)-bd_dom_sf"/>
</dbReference>
<comment type="similarity">
    <text evidence="1">Belongs to the short-chain dehydrogenases/reductases (SDR) family.</text>
</comment>
<dbReference type="Proteomes" id="UP001244011">
    <property type="component" value="Unassembled WGS sequence"/>
</dbReference>
<dbReference type="AlphaFoldDB" id="A0AAJ0BW55"/>
<evidence type="ECO:0000256" key="1">
    <source>
        <dbReference type="ARBA" id="ARBA00006484"/>
    </source>
</evidence>
<evidence type="ECO:0000256" key="2">
    <source>
        <dbReference type="ARBA" id="ARBA00022857"/>
    </source>
</evidence>
<dbReference type="PRINTS" id="PR00080">
    <property type="entry name" value="SDRFAMILY"/>
</dbReference>
<sequence length="257" mass="26869">MIPSPVQDKVIAITGASSGIAYATAHYLAERGAKLSLADINAEPLRKIAEEIKAAHDVEVIYFKVDVQNVDDVTAWIDGTVKTFGRLDGAANLAGVIGKTIGVNGVEDCDEDDWNFNISVNLTGVMHCMRAQMKAISDGGSIVNASSIAGQIGRPFAASYAVNKHGVVGLTKSAAKEIGKRGVRVNSVAPGPIATPMNLAAQKISDKNLGKESEASRIALGRHGKPEEVAALVAFLLSDEAGFITGATYSVDGGWFC</sequence>
<gene>
    <name evidence="4" type="ORF">QBC33DRAFT_457315</name>
</gene>
<dbReference type="PRINTS" id="PR00081">
    <property type="entry name" value="GDHRDH"/>
</dbReference>
<evidence type="ECO:0000256" key="3">
    <source>
        <dbReference type="ARBA" id="ARBA00023002"/>
    </source>
</evidence>
<reference evidence="4" key="1">
    <citation type="submission" date="2023-06" db="EMBL/GenBank/DDBJ databases">
        <title>Genome-scale phylogeny and comparative genomics of the fungal order Sordariales.</title>
        <authorList>
            <consortium name="Lawrence Berkeley National Laboratory"/>
            <person name="Hensen N."/>
            <person name="Bonometti L."/>
            <person name="Westerberg I."/>
            <person name="Brannstrom I.O."/>
            <person name="Guillou S."/>
            <person name="Cros-Aarteil S."/>
            <person name="Calhoun S."/>
            <person name="Haridas S."/>
            <person name="Kuo A."/>
            <person name="Mondo S."/>
            <person name="Pangilinan J."/>
            <person name="Riley R."/>
            <person name="Labutti K."/>
            <person name="Andreopoulos B."/>
            <person name="Lipzen A."/>
            <person name="Chen C."/>
            <person name="Yanf M."/>
            <person name="Daum C."/>
            <person name="Ng V."/>
            <person name="Clum A."/>
            <person name="Steindorff A."/>
            <person name="Ohm R."/>
            <person name="Martin F."/>
            <person name="Silar P."/>
            <person name="Natvig D."/>
            <person name="Lalanne C."/>
            <person name="Gautier V."/>
            <person name="Ament-Velasquez S.L."/>
            <person name="Kruys A."/>
            <person name="Hutchinson M.I."/>
            <person name="Powell A.J."/>
            <person name="Barry K."/>
            <person name="Miller A.N."/>
            <person name="Grigoriev I.V."/>
            <person name="Debuchy R."/>
            <person name="Gladieux P."/>
            <person name="Thoren M.H."/>
            <person name="Johannesson H."/>
        </authorList>
    </citation>
    <scope>NUCLEOTIDE SEQUENCE</scope>
    <source>
        <strain evidence="4">8032-3</strain>
    </source>
</reference>
<evidence type="ECO:0000313" key="4">
    <source>
        <dbReference type="EMBL" id="KAK1764523.1"/>
    </source>
</evidence>
<organism evidence="4 5">
    <name type="scientific">Phialemonium atrogriseum</name>
    <dbReference type="NCBI Taxonomy" id="1093897"/>
    <lineage>
        <taxon>Eukaryota</taxon>
        <taxon>Fungi</taxon>
        <taxon>Dikarya</taxon>
        <taxon>Ascomycota</taxon>
        <taxon>Pezizomycotina</taxon>
        <taxon>Sordariomycetes</taxon>
        <taxon>Sordariomycetidae</taxon>
        <taxon>Cephalothecales</taxon>
        <taxon>Cephalothecaceae</taxon>
        <taxon>Phialemonium</taxon>
    </lineage>
</organism>
<keyword evidence="3" id="KW-0560">Oxidoreductase</keyword>
<evidence type="ECO:0000313" key="5">
    <source>
        <dbReference type="Proteomes" id="UP001244011"/>
    </source>
</evidence>
<dbReference type="Pfam" id="PF13561">
    <property type="entry name" value="adh_short_C2"/>
    <property type="match status" value="1"/>
</dbReference>
<dbReference type="RefSeq" id="XP_060280736.1">
    <property type="nucleotide sequence ID" value="XM_060424852.1"/>
</dbReference>
<name>A0AAJ0BW55_9PEZI</name>
<evidence type="ECO:0008006" key="6">
    <source>
        <dbReference type="Google" id="ProtNLM"/>
    </source>
</evidence>
<dbReference type="GO" id="GO:0016491">
    <property type="term" value="F:oxidoreductase activity"/>
    <property type="evidence" value="ECO:0007669"/>
    <property type="project" value="UniProtKB-KW"/>
</dbReference>
<dbReference type="GeneID" id="85308039"/>
<keyword evidence="2" id="KW-0521">NADP</keyword>
<dbReference type="SUPFAM" id="SSF51735">
    <property type="entry name" value="NAD(P)-binding Rossmann-fold domains"/>
    <property type="match status" value="1"/>
</dbReference>
<comment type="caution">
    <text evidence="4">The sequence shown here is derived from an EMBL/GenBank/DDBJ whole genome shotgun (WGS) entry which is preliminary data.</text>
</comment>
<keyword evidence="5" id="KW-1185">Reference proteome</keyword>
<dbReference type="PANTHER" id="PTHR24321">
    <property type="entry name" value="DEHYDROGENASES, SHORT CHAIN"/>
    <property type="match status" value="1"/>
</dbReference>
<protein>
    <recommendedName>
        <fullName evidence="6">NAD(P)-binding protein</fullName>
    </recommendedName>
</protein>
<dbReference type="CDD" id="cd05233">
    <property type="entry name" value="SDR_c"/>
    <property type="match status" value="1"/>
</dbReference>
<dbReference type="Gene3D" id="3.40.50.720">
    <property type="entry name" value="NAD(P)-binding Rossmann-like Domain"/>
    <property type="match status" value="1"/>
</dbReference>
<dbReference type="InterPro" id="IPR002347">
    <property type="entry name" value="SDR_fam"/>
</dbReference>
<proteinExistence type="inferred from homology"/>
<accession>A0AAJ0BW55</accession>